<dbReference type="InterPro" id="IPR008927">
    <property type="entry name" value="6-PGluconate_DH-like_C_sf"/>
</dbReference>
<evidence type="ECO:0000259" key="3">
    <source>
        <dbReference type="Pfam" id="PF03446"/>
    </source>
</evidence>
<dbReference type="SUPFAM" id="SSF51735">
    <property type="entry name" value="NAD(P)-binding Rossmann-fold domains"/>
    <property type="match status" value="1"/>
</dbReference>
<proteinExistence type="inferred from homology"/>
<organism evidence="5 6">
    <name type="scientific">Nocardioides panacihumi</name>
    <dbReference type="NCBI Taxonomy" id="400774"/>
    <lineage>
        <taxon>Bacteria</taxon>
        <taxon>Bacillati</taxon>
        <taxon>Actinomycetota</taxon>
        <taxon>Actinomycetes</taxon>
        <taxon>Propionibacteriales</taxon>
        <taxon>Nocardioidaceae</taxon>
        <taxon>Nocardioides</taxon>
    </lineage>
</organism>
<dbReference type="PIRSF" id="PIRSF000103">
    <property type="entry name" value="HIBADH"/>
    <property type="match status" value="1"/>
</dbReference>
<dbReference type="SUPFAM" id="SSF48179">
    <property type="entry name" value="6-phosphogluconate dehydrogenase C-terminal domain-like"/>
    <property type="match status" value="1"/>
</dbReference>
<dbReference type="Gene3D" id="3.40.50.720">
    <property type="entry name" value="NAD(P)-binding Rossmann-like Domain"/>
    <property type="match status" value="1"/>
</dbReference>
<dbReference type="InterPro" id="IPR048666">
    <property type="entry name" value="RedAm-like_C"/>
</dbReference>
<keyword evidence="2" id="KW-0560">Oxidoreductase</keyword>
<dbReference type="Gene3D" id="1.10.1040.10">
    <property type="entry name" value="N-(1-d-carboxylethyl)-l-norvaline Dehydrogenase, domain 2"/>
    <property type="match status" value="1"/>
</dbReference>
<feature type="domain" description="6-phosphogluconate dehydrogenase NADP-binding" evidence="3">
    <location>
        <begin position="9"/>
        <end position="154"/>
    </location>
</feature>
<dbReference type="PANTHER" id="PTHR43580:SF2">
    <property type="entry name" value="CYTOKINE-LIKE NUCLEAR FACTOR N-PAC"/>
    <property type="match status" value="1"/>
</dbReference>
<dbReference type="RefSeq" id="WP_344042163.1">
    <property type="nucleotide sequence ID" value="NZ_BAAAPB010000001.1"/>
</dbReference>
<dbReference type="InterPro" id="IPR036291">
    <property type="entry name" value="NAD(P)-bd_dom_sf"/>
</dbReference>
<sequence>MTESTKTYDVAVLGCGLMGAALARNFAAQGLTTAAWNRSPEKAEALASNGVTPVRDIADAVRDARLVVACTSTYDTTRESLAGVTEWGGTTLVNIGTGTPSQAEEMQAWATERGARYLDGAILCYPQQVGTEEGMILYSGSPEAWAEHEQALMTPGPYSALVSDNIKAASVLDAAVVGGFYSAALNAYVEAVTYAFSQGIDAETLNAISEMTFQVIAATGKECVAAIVNDQHETDSAYLGVYAEGCRATLGVMQEAGFKARLLEAAVKNLGEAEEAGLGGLGFSALTKVTRTNA</sequence>
<dbReference type="Pfam" id="PF03446">
    <property type="entry name" value="NAD_binding_2"/>
    <property type="match status" value="1"/>
</dbReference>
<dbReference type="Proteomes" id="UP001500571">
    <property type="component" value="Unassembled WGS sequence"/>
</dbReference>
<dbReference type="EMBL" id="BAAAPB010000001">
    <property type="protein sequence ID" value="GAA1949158.1"/>
    <property type="molecule type" value="Genomic_DNA"/>
</dbReference>
<accession>A0ABN2QBN8</accession>
<keyword evidence="6" id="KW-1185">Reference proteome</keyword>
<gene>
    <name evidence="5" type="ORF">GCM10009798_05470</name>
</gene>
<name>A0ABN2QBN8_9ACTN</name>
<evidence type="ECO:0000313" key="6">
    <source>
        <dbReference type="Proteomes" id="UP001500571"/>
    </source>
</evidence>
<feature type="domain" description="NADPH-dependent reductive aminase-like C-terminal" evidence="4">
    <location>
        <begin position="168"/>
        <end position="291"/>
    </location>
</feature>
<evidence type="ECO:0000256" key="2">
    <source>
        <dbReference type="ARBA" id="ARBA00023002"/>
    </source>
</evidence>
<dbReference type="Pfam" id="PF21761">
    <property type="entry name" value="RedAm-like_C"/>
    <property type="match status" value="1"/>
</dbReference>
<evidence type="ECO:0000256" key="1">
    <source>
        <dbReference type="ARBA" id="ARBA00009080"/>
    </source>
</evidence>
<comment type="caution">
    <text evidence="5">The sequence shown here is derived from an EMBL/GenBank/DDBJ whole genome shotgun (WGS) entry which is preliminary data.</text>
</comment>
<dbReference type="InterPro" id="IPR006115">
    <property type="entry name" value="6PGDH_NADP-bd"/>
</dbReference>
<dbReference type="InterPro" id="IPR013328">
    <property type="entry name" value="6PGD_dom2"/>
</dbReference>
<dbReference type="PANTHER" id="PTHR43580">
    <property type="entry name" value="OXIDOREDUCTASE GLYR1-RELATED"/>
    <property type="match status" value="1"/>
</dbReference>
<protein>
    <submittedName>
        <fullName evidence="5">NAD(P)-binding domain-containing protein</fullName>
    </submittedName>
</protein>
<comment type="similarity">
    <text evidence="1">Belongs to the HIBADH-related family.</text>
</comment>
<dbReference type="InterPro" id="IPR051265">
    <property type="entry name" value="HIBADH-related_NP60_sf"/>
</dbReference>
<evidence type="ECO:0000313" key="5">
    <source>
        <dbReference type="EMBL" id="GAA1949158.1"/>
    </source>
</evidence>
<evidence type="ECO:0000259" key="4">
    <source>
        <dbReference type="Pfam" id="PF21761"/>
    </source>
</evidence>
<reference evidence="5 6" key="1">
    <citation type="journal article" date="2019" name="Int. J. Syst. Evol. Microbiol.">
        <title>The Global Catalogue of Microorganisms (GCM) 10K type strain sequencing project: providing services to taxonomists for standard genome sequencing and annotation.</title>
        <authorList>
            <consortium name="The Broad Institute Genomics Platform"/>
            <consortium name="The Broad Institute Genome Sequencing Center for Infectious Disease"/>
            <person name="Wu L."/>
            <person name="Ma J."/>
        </authorList>
    </citation>
    <scope>NUCLEOTIDE SEQUENCE [LARGE SCALE GENOMIC DNA]</scope>
    <source>
        <strain evidence="5 6">JCM 15309</strain>
    </source>
</reference>
<dbReference type="InterPro" id="IPR015815">
    <property type="entry name" value="HIBADH-related"/>
</dbReference>